<gene>
    <name evidence="2" type="ORF">ACMD2_13355</name>
</gene>
<dbReference type="Proteomes" id="UP000092600">
    <property type="component" value="Unassembled WGS sequence"/>
</dbReference>
<comment type="caution">
    <text evidence="2">The sequence shown here is derived from an EMBL/GenBank/DDBJ whole genome shotgun (WGS) entry which is preliminary data.</text>
</comment>
<protein>
    <submittedName>
        <fullName evidence="2">Uncharacterized protein</fullName>
    </submittedName>
</protein>
<name>A0A199VU19_ANACO</name>
<accession>A0A199VU19</accession>
<feature type="compositionally biased region" description="Polar residues" evidence="1">
    <location>
        <begin position="10"/>
        <end position="20"/>
    </location>
</feature>
<reference evidence="2 3" key="1">
    <citation type="journal article" date="2016" name="DNA Res.">
        <title>The draft genome of MD-2 pineapple using hybrid error correction of long reads.</title>
        <authorList>
            <person name="Redwan R.M."/>
            <person name="Saidin A."/>
            <person name="Kumar S.V."/>
        </authorList>
    </citation>
    <scope>NUCLEOTIDE SEQUENCE [LARGE SCALE GENOMIC DNA]</scope>
    <source>
        <strain evidence="3">cv. MD2</strain>
        <tissue evidence="2">Leaf</tissue>
    </source>
</reference>
<sequence>MAYRLAANGSHHTQQRSCQTRPPGGTRIVLTQHGISLLWRPGPQWLNHPGGEIVAQTPRQWLKPRAV</sequence>
<dbReference type="EMBL" id="LSRQ01000854">
    <property type="protein sequence ID" value="OAY80493.1"/>
    <property type="molecule type" value="Genomic_DNA"/>
</dbReference>
<proteinExistence type="predicted"/>
<evidence type="ECO:0000256" key="1">
    <source>
        <dbReference type="SAM" id="MobiDB-lite"/>
    </source>
</evidence>
<feature type="region of interest" description="Disordered" evidence="1">
    <location>
        <begin position="1"/>
        <end position="24"/>
    </location>
</feature>
<feature type="non-terminal residue" evidence="2">
    <location>
        <position position="67"/>
    </location>
</feature>
<evidence type="ECO:0000313" key="2">
    <source>
        <dbReference type="EMBL" id="OAY80493.1"/>
    </source>
</evidence>
<organism evidence="2 3">
    <name type="scientific">Ananas comosus</name>
    <name type="common">Pineapple</name>
    <name type="synonym">Ananas ananas</name>
    <dbReference type="NCBI Taxonomy" id="4615"/>
    <lineage>
        <taxon>Eukaryota</taxon>
        <taxon>Viridiplantae</taxon>
        <taxon>Streptophyta</taxon>
        <taxon>Embryophyta</taxon>
        <taxon>Tracheophyta</taxon>
        <taxon>Spermatophyta</taxon>
        <taxon>Magnoliopsida</taxon>
        <taxon>Liliopsida</taxon>
        <taxon>Poales</taxon>
        <taxon>Bromeliaceae</taxon>
        <taxon>Bromelioideae</taxon>
        <taxon>Ananas</taxon>
    </lineage>
</organism>
<evidence type="ECO:0000313" key="3">
    <source>
        <dbReference type="Proteomes" id="UP000092600"/>
    </source>
</evidence>
<dbReference type="AlphaFoldDB" id="A0A199VU19"/>